<dbReference type="AlphaFoldDB" id="A0A0C9WYB8"/>
<accession>A0A0C9WYB8</accession>
<reference evidence="3 4" key="1">
    <citation type="submission" date="2014-04" db="EMBL/GenBank/DDBJ databases">
        <authorList>
            <consortium name="DOE Joint Genome Institute"/>
            <person name="Kuo A."/>
            <person name="Kohler A."/>
            <person name="Nagy L.G."/>
            <person name="Floudas D."/>
            <person name="Copeland A."/>
            <person name="Barry K.W."/>
            <person name="Cichocki N."/>
            <person name="Veneault-Fourrey C."/>
            <person name="LaButti K."/>
            <person name="Lindquist E.A."/>
            <person name="Lipzen A."/>
            <person name="Lundell T."/>
            <person name="Morin E."/>
            <person name="Murat C."/>
            <person name="Sun H."/>
            <person name="Tunlid A."/>
            <person name="Henrissat B."/>
            <person name="Grigoriev I.V."/>
            <person name="Hibbett D.S."/>
            <person name="Martin F."/>
            <person name="Nordberg H.P."/>
            <person name="Cantor M.N."/>
            <person name="Hua S.X."/>
        </authorList>
    </citation>
    <scope>NUCLEOTIDE SEQUENCE [LARGE SCALE GENOMIC DNA]</scope>
    <source>
        <strain evidence="3 4">LaAM-08-1</strain>
    </source>
</reference>
<sequence>MIFTNLLPLTGLLTLALPLIRAQNDSFIPFDVFLQGVQDATYAEWNATAVESSDAFDEIQAHILSMYNGIGDISNTFVLGVEYADCVDIDKQPTVRLLGVDNIQTPPSNTSYPRSKGEGHVSNYAESPLKLNLTDRFGNHISCPEETIPFARLTLQKLTRFPNLRAFFDKPPPAIPTQPSRLNQRELLRRGGEPHLHAEGYEYVKNFGGNSWLNLWNPVGDFSLSQQWYVGGSGAHLQTVEGGWVNYEQKFHTRQSVLFIFYTPDNYSSGCWNMDCPGFVQTNNNWFLGAIWDHYSVSGGEQWGFEMQWKMYQGTWYLFLKGPGNYELVGHYPPGIFGTGQLTKNAELIEYGGEVTRFDPSHKWPQMGSGAFPSAGWTKAAFQKSIFYIPKDENGGVGIWTSLFPFVEGSKNCWDVALTPWQKGGNWGSYLYFGGPGGNVCG</sequence>
<organism evidence="3 4">
    <name type="scientific">Laccaria amethystina LaAM-08-1</name>
    <dbReference type="NCBI Taxonomy" id="1095629"/>
    <lineage>
        <taxon>Eukaryota</taxon>
        <taxon>Fungi</taxon>
        <taxon>Dikarya</taxon>
        <taxon>Basidiomycota</taxon>
        <taxon>Agaricomycotina</taxon>
        <taxon>Agaricomycetes</taxon>
        <taxon>Agaricomycetidae</taxon>
        <taxon>Agaricales</taxon>
        <taxon>Agaricineae</taxon>
        <taxon>Hydnangiaceae</taxon>
        <taxon>Laccaria</taxon>
    </lineage>
</organism>
<evidence type="ECO:0000313" key="3">
    <source>
        <dbReference type="EMBL" id="KIK04800.1"/>
    </source>
</evidence>
<gene>
    <name evidence="3" type="ORF">K443DRAFT_4340</name>
</gene>
<feature type="domain" description="Neprosin PEP catalytic" evidence="2">
    <location>
        <begin position="187"/>
        <end position="442"/>
    </location>
</feature>
<evidence type="ECO:0000256" key="1">
    <source>
        <dbReference type="SAM" id="SignalP"/>
    </source>
</evidence>
<keyword evidence="1" id="KW-0732">Signal</keyword>
<dbReference type="OrthoDB" id="1858978at2759"/>
<dbReference type="InterPro" id="IPR053168">
    <property type="entry name" value="Glutamic_endopeptidase"/>
</dbReference>
<proteinExistence type="predicted"/>
<dbReference type="EMBL" id="KN838566">
    <property type="protein sequence ID" value="KIK04800.1"/>
    <property type="molecule type" value="Genomic_DNA"/>
</dbReference>
<feature type="signal peptide" evidence="1">
    <location>
        <begin position="1"/>
        <end position="22"/>
    </location>
</feature>
<protein>
    <submittedName>
        <fullName evidence="3">Unplaced genomic scaffold K443scaffold_31, whole genome shotgun sequence</fullName>
    </submittedName>
</protein>
<feature type="chain" id="PRO_5002206132" evidence="1">
    <location>
        <begin position="23"/>
        <end position="442"/>
    </location>
</feature>
<dbReference type="Gene3D" id="3.90.1320.10">
    <property type="entry name" value="Outer-capsid protein sigma 3, large lobe"/>
    <property type="match status" value="1"/>
</dbReference>
<name>A0A0C9WYB8_9AGAR</name>
<keyword evidence="4" id="KW-1185">Reference proteome</keyword>
<evidence type="ECO:0000313" key="4">
    <source>
        <dbReference type="Proteomes" id="UP000054477"/>
    </source>
</evidence>
<dbReference type="PANTHER" id="PTHR31589:SF221">
    <property type="entry name" value="LIGASE, PUTATIVE (DUF239)-RELATED"/>
    <property type="match status" value="1"/>
</dbReference>
<reference evidence="4" key="2">
    <citation type="submission" date="2015-01" db="EMBL/GenBank/DDBJ databases">
        <title>Evolutionary Origins and Diversification of the Mycorrhizal Mutualists.</title>
        <authorList>
            <consortium name="DOE Joint Genome Institute"/>
            <consortium name="Mycorrhizal Genomics Consortium"/>
            <person name="Kohler A."/>
            <person name="Kuo A."/>
            <person name="Nagy L.G."/>
            <person name="Floudas D."/>
            <person name="Copeland A."/>
            <person name="Barry K.W."/>
            <person name="Cichocki N."/>
            <person name="Veneault-Fourrey C."/>
            <person name="LaButti K."/>
            <person name="Lindquist E.A."/>
            <person name="Lipzen A."/>
            <person name="Lundell T."/>
            <person name="Morin E."/>
            <person name="Murat C."/>
            <person name="Riley R."/>
            <person name="Ohm R."/>
            <person name="Sun H."/>
            <person name="Tunlid A."/>
            <person name="Henrissat B."/>
            <person name="Grigoriev I.V."/>
            <person name="Hibbett D.S."/>
            <person name="Martin F."/>
        </authorList>
    </citation>
    <scope>NUCLEOTIDE SEQUENCE [LARGE SCALE GENOMIC DNA]</scope>
    <source>
        <strain evidence="4">LaAM-08-1</strain>
    </source>
</reference>
<evidence type="ECO:0000259" key="2">
    <source>
        <dbReference type="PROSITE" id="PS52045"/>
    </source>
</evidence>
<dbReference type="Pfam" id="PF03080">
    <property type="entry name" value="Neprosin"/>
    <property type="match status" value="1"/>
</dbReference>
<dbReference type="InterPro" id="IPR004314">
    <property type="entry name" value="Neprosin"/>
</dbReference>
<dbReference type="PROSITE" id="PS52045">
    <property type="entry name" value="NEPROSIN_PEP_CD"/>
    <property type="match status" value="1"/>
</dbReference>
<dbReference type="PANTHER" id="PTHR31589">
    <property type="entry name" value="PROTEIN, PUTATIVE (DUF239)-RELATED-RELATED"/>
    <property type="match status" value="1"/>
</dbReference>
<dbReference type="Proteomes" id="UP000054477">
    <property type="component" value="Unassembled WGS sequence"/>
</dbReference>
<dbReference type="HOGENOM" id="CLU_047593_0_0_1"/>
<dbReference type="STRING" id="1095629.A0A0C9WYB8"/>